<accession>A0A1E3KX55</accession>
<proteinExistence type="inferred from homology"/>
<keyword evidence="5" id="KW-1185">Reference proteome</keyword>
<keyword evidence="2 3" id="KW-0663">Pyridoxal phosphate</keyword>
<dbReference type="PANTHER" id="PTHR30244:SF34">
    <property type="entry name" value="DTDP-4-AMINO-4,6-DIDEOXYGALACTOSE TRANSAMINASE"/>
    <property type="match status" value="1"/>
</dbReference>
<dbReference type="GO" id="GO:0008483">
    <property type="term" value="F:transaminase activity"/>
    <property type="evidence" value="ECO:0007669"/>
    <property type="project" value="UniProtKB-KW"/>
</dbReference>
<dbReference type="Proteomes" id="UP000094578">
    <property type="component" value="Unassembled WGS sequence"/>
</dbReference>
<dbReference type="InterPro" id="IPR000653">
    <property type="entry name" value="DegT/StrS_aminotransferase"/>
</dbReference>
<protein>
    <submittedName>
        <fullName evidence="4">3-amino-5-hydroxybenzoate synthase</fullName>
        <ecNumber evidence="4">2.6.1.-</ecNumber>
        <ecNumber evidence="4">4.2.1.144</ecNumber>
    </submittedName>
</protein>
<reference evidence="4 5" key="1">
    <citation type="submission" date="2016-08" db="EMBL/GenBank/DDBJ databases">
        <title>Genome sequencing of Paenibacillus sp. TI45-13ar, isolated from Korean traditional nuruk.</title>
        <authorList>
            <person name="Kim S.-J."/>
        </authorList>
    </citation>
    <scope>NUCLEOTIDE SEQUENCE [LARGE SCALE GENOMIC DNA]</scope>
    <source>
        <strain evidence="4 5">TI45-13ar</strain>
    </source>
</reference>
<dbReference type="InterPro" id="IPR015421">
    <property type="entry name" value="PyrdxlP-dep_Trfase_major"/>
</dbReference>
<feature type="modified residue" description="N6-(pyridoxal phosphate)lysine" evidence="2">
    <location>
        <position position="185"/>
    </location>
</feature>
<sequence>MGENLNTQWPIITELDKQRVLECLEEGRLWRGNAKYIFEFEKSFSELHGVDFCLSVTNGTHALELALESLGIGSGDEVLIPAYTFISTATAVLIRNAIPIPVEVCEDTYCINPLRIEEQITSKTKAIIPVHIAGHACDMDEIMKIAGKHNLYIIEDCAHAHGSVYKEKPLGSFGDVGTFSFQASKVMTAGEGGAFITKSKEVWEKASLIFNCGRPMGATYDHLLLSSNYRMSELQAALLLGQIDRLKKQIETRNSNTQFLNKCVKNIDGIRPQQRKEYATVQGYSMYMFRYQKEYFNNLPREMFINYLIDNGIPAFKTYPIFFETSLFDNLKEKYTQFHHYNRDIQYSSDDFPISKKISEEVVWIPHYYLFHDQIDLERTAQIIRKFVEVYD</sequence>
<dbReference type="CDD" id="cd00616">
    <property type="entry name" value="AHBA_syn"/>
    <property type="match status" value="1"/>
</dbReference>
<evidence type="ECO:0000313" key="5">
    <source>
        <dbReference type="Proteomes" id="UP000094578"/>
    </source>
</evidence>
<dbReference type="STRING" id="1886670.PTI45_04630"/>
<dbReference type="SUPFAM" id="SSF53383">
    <property type="entry name" value="PLP-dependent transferases"/>
    <property type="match status" value="1"/>
</dbReference>
<dbReference type="GO" id="GO:0000271">
    <property type="term" value="P:polysaccharide biosynthetic process"/>
    <property type="evidence" value="ECO:0007669"/>
    <property type="project" value="TreeGrafter"/>
</dbReference>
<feature type="active site" description="Proton acceptor" evidence="1">
    <location>
        <position position="185"/>
    </location>
</feature>
<keyword evidence="4" id="KW-0808">Transferase</keyword>
<comment type="caution">
    <text evidence="4">The sequence shown here is derived from an EMBL/GenBank/DDBJ whole genome shotgun (WGS) entry which is preliminary data.</text>
</comment>
<name>A0A1E3KX55_9BACL</name>
<dbReference type="AlphaFoldDB" id="A0A1E3KX55"/>
<keyword evidence="4" id="KW-0456">Lyase</keyword>
<dbReference type="Gene3D" id="3.90.1150.10">
    <property type="entry name" value="Aspartate Aminotransferase, domain 1"/>
    <property type="match status" value="1"/>
</dbReference>
<evidence type="ECO:0000256" key="1">
    <source>
        <dbReference type="PIRSR" id="PIRSR000390-1"/>
    </source>
</evidence>
<comment type="similarity">
    <text evidence="3">Belongs to the DegT/DnrJ/EryC1 family.</text>
</comment>
<keyword evidence="4" id="KW-0032">Aminotransferase</keyword>
<dbReference type="GO" id="GO:0030170">
    <property type="term" value="F:pyridoxal phosphate binding"/>
    <property type="evidence" value="ECO:0007669"/>
    <property type="project" value="TreeGrafter"/>
</dbReference>
<dbReference type="EMBL" id="MDER01000100">
    <property type="protein sequence ID" value="ODP26044.1"/>
    <property type="molecule type" value="Genomic_DNA"/>
</dbReference>
<dbReference type="Pfam" id="PF01041">
    <property type="entry name" value="DegT_DnrJ_EryC1"/>
    <property type="match status" value="1"/>
</dbReference>
<dbReference type="PANTHER" id="PTHR30244">
    <property type="entry name" value="TRANSAMINASE"/>
    <property type="match status" value="1"/>
</dbReference>
<dbReference type="GO" id="GO:0016829">
    <property type="term" value="F:lyase activity"/>
    <property type="evidence" value="ECO:0007669"/>
    <property type="project" value="UniProtKB-KW"/>
</dbReference>
<dbReference type="EC" id="4.2.1.144" evidence="4"/>
<organism evidence="4 5">
    <name type="scientific">Paenibacillus nuruki</name>
    <dbReference type="NCBI Taxonomy" id="1886670"/>
    <lineage>
        <taxon>Bacteria</taxon>
        <taxon>Bacillati</taxon>
        <taxon>Bacillota</taxon>
        <taxon>Bacilli</taxon>
        <taxon>Bacillales</taxon>
        <taxon>Paenibacillaceae</taxon>
        <taxon>Paenibacillus</taxon>
    </lineage>
</organism>
<dbReference type="InterPro" id="IPR015422">
    <property type="entry name" value="PyrdxlP-dep_Trfase_small"/>
</dbReference>
<dbReference type="EC" id="2.6.1.-" evidence="4"/>
<evidence type="ECO:0000256" key="2">
    <source>
        <dbReference type="PIRSR" id="PIRSR000390-2"/>
    </source>
</evidence>
<dbReference type="InterPro" id="IPR015424">
    <property type="entry name" value="PyrdxlP-dep_Trfase"/>
</dbReference>
<evidence type="ECO:0000256" key="3">
    <source>
        <dbReference type="RuleBase" id="RU004508"/>
    </source>
</evidence>
<dbReference type="PIRSF" id="PIRSF000390">
    <property type="entry name" value="PLP_StrS"/>
    <property type="match status" value="1"/>
</dbReference>
<gene>
    <name evidence="4" type="primary">rifK</name>
    <name evidence="4" type="ORF">PTI45_04630</name>
</gene>
<dbReference type="Gene3D" id="3.40.640.10">
    <property type="entry name" value="Type I PLP-dependent aspartate aminotransferase-like (Major domain)"/>
    <property type="match status" value="1"/>
</dbReference>
<evidence type="ECO:0000313" key="4">
    <source>
        <dbReference type="EMBL" id="ODP26044.1"/>
    </source>
</evidence>